<dbReference type="OrthoDB" id="7979834at2759"/>
<dbReference type="Proteomes" id="UP000215902">
    <property type="component" value="Unassembled WGS sequence"/>
</dbReference>
<protein>
    <recommendedName>
        <fullName evidence="4">TNFR-Cys domain-containing protein</fullName>
    </recommendedName>
</protein>
<proteinExistence type="predicted"/>
<dbReference type="AlphaFoldDB" id="A0A267H681"/>
<feature type="signal peptide" evidence="1">
    <location>
        <begin position="1"/>
        <end position="20"/>
    </location>
</feature>
<organism evidence="2 3">
    <name type="scientific">Macrostomum lignano</name>
    <dbReference type="NCBI Taxonomy" id="282301"/>
    <lineage>
        <taxon>Eukaryota</taxon>
        <taxon>Metazoa</taxon>
        <taxon>Spiralia</taxon>
        <taxon>Lophotrochozoa</taxon>
        <taxon>Platyhelminthes</taxon>
        <taxon>Rhabditophora</taxon>
        <taxon>Macrostomorpha</taxon>
        <taxon>Macrostomida</taxon>
        <taxon>Macrostomidae</taxon>
        <taxon>Macrostomum</taxon>
    </lineage>
</organism>
<evidence type="ECO:0000313" key="2">
    <source>
        <dbReference type="EMBL" id="PAA93811.1"/>
    </source>
</evidence>
<gene>
    <name evidence="2" type="ORF">BOX15_Mlig003693g1</name>
</gene>
<name>A0A267H681_9PLAT</name>
<evidence type="ECO:0008006" key="4">
    <source>
        <dbReference type="Google" id="ProtNLM"/>
    </source>
</evidence>
<reference evidence="2 3" key="1">
    <citation type="submission" date="2017-06" db="EMBL/GenBank/DDBJ databases">
        <title>A platform for efficient transgenesis in Macrostomum lignano, a flatworm model organism for stem cell research.</title>
        <authorList>
            <person name="Berezikov E."/>
        </authorList>
    </citation>
    <scope>NUCLEOTIDE SEQUENCE [LARGE SCALE GENOMIC DNA]</scope>
    <source>
        <strain evidence="2">DV1</strain>
        <tissue evidence="2">Whole organism</tissue>
    </source>
</reference>
<evidence type="ECO:0000256" key="1">
    <source>
        <dbReference type="SAM" id="SignalP"/>
    </source>
</evidence>
<keyword evidence="1" id="KW-0732">Signal</keyword>
<sequence>MARLLLLLITAAVCTDGGLAISCFSRGGSTDGSNGTAISCPGFPYCYSYSKGPEHFAGCTSCRNVQDGYQCNSTSSCTLGDSCQVCSSDFCNAVYPSSISCFYRRGMPSNANDNGTKINCYYGVATCYTYMSSTSNYVGCGDCSTRDDPTCVTCNSAYCNTINPSSISCYVGTQNYGGSLRNGSAIACPTGVTSCFAYRRLSTRNVYSSSVRCSSEFAT</sequence>
<comment type="caution">
    <text evidence="2">The sequence shown here is derived from an EMBL/GenBank/DDBJ whole genome shotgun (WGS) entry which is preliminary data.</text>
</comment>
<accession>A0A267H681</accession>
<dbReference type="EMBL" id="NIVC01000020">
    <property type="protein sequence ID" value="PAA93811.1"/>
    <property type="molecule type" value="Genomic_DNA"/>
</dbReference>
<feature type="chain" id="PRO_5012786164" description="TNFR-Cys domain-containing protein" evidence="1">
    <location>
        <begin position="21"/>
        <end position="219"/>
    </location>
</feature>
<keyword evidence="3" id="KW-1185">Reference proteome</keyword>
<evidence type="ECO:0000313" key="3">
    <source>
        <dbReference type="Proteomes" id="UP000215902"/>
    </source>
</evidence>